<dbReference type="InterPro" id="IPR028096">
    <property type="entry name" value="EfeO_Cupredoxin"/>
</dbReference>
<organism evidence="3">
    <name type="scientific">OCS116 cluster bacterium</name>
    <dbReference type="NCBI Taxonomy" id="2030921"/>
    <lineage>
        <taxon>Bacteria</taxon>
        <taxon>Pseudomonadati</taxon>
        <taxon>Pseudomonadota</taxon>
        <taxon>Alphaproteobacteria</taxon>
        <taxon>OCS116 cluster</taxon>
    </lineage>
</organism>
<feature type="domain" description="EfeO-type cupredoxin-like" evidence="2">
    <location>
        <begin position="8"/>
        <end position="106"/>
    </location>
</feature>
<protein>
    <submittedName>
        <fullName evidence="3">Copper-binding protein</fullName>
    </submittedName>
</protein>
<evidence type="ECO:0000256" key="1">
    <source>
        <dbReference type="SAM" id="SignalP"/>
    </source>
</evidence>
<gene>
    <name evidence="3" type="ORF">COB13_07915</name>
</gene>
<keyword evidence="1" id="KW-0732">Signal</keyword>
<accession>A0A2A4Z2K7</accession>
<dbReference type="InterPro" id="IPR008972">
    <property type="entry name" value="Cupredoxin"/>
</dbReference>
<evidence type="ECO:0000259" key="2">
    <source>
        <dbReference type="Pfam" id="PF13473"/>
    </source>
</evidence>
<dbReference type="SUPFAM" id="SSF49503">
    <property type="entry name" value="Cupredoxins"/>
    <property type="match status" value="1"/>
</dbReference>
<dbReference type="AlphaFoldDB" id="A0A2A4Z2K7"/>
<dbReference type="PANTHER" id="PTHR36507:SF1">
    <property type="entry name" value="BLL1555 PROTEIN"/>
    <property type="match status" value="1"/>
</dbReference>
<feature type="signal peptide" evidence="1">
    <location>
        <begin position="1"/>
        <end position="27"/>
    </location>
</feature>
<dbReference type="InterPro" id="IPR052721">
    <property type="entry name" value="ET_Amicyanin"/>
</dbReference>
<reference evidence="3" key="2">
    <citation type="journal article" date="2018" name="ISME J.">
        <title>A dynamic microbial community with high functional redundancy inhabits the cold, oxic subseafloor aquifer.</title>
        <authorList>
            <person name="Tully B.J."/>
            <person name="Wheat C.G."/>
            <person name="Glazer B.T."/>
            <person name="Huber J.A."/>
        </authorList>
    </citation>
    <scope>NUCLEOTIDE SEQUENCE</scope>
    <source>
        <strain evidence="3">NORP83</strain>
    </source>
</reference>
<evidence type="ECO:0000313" key="3">
    <source>
        <dbReference type="EMBL" id="PCJ01273.1"/>
    </source>
</evidence>
<comment type="caution">
    <text evidence="3">The sequence shown here is derived from an EMBL/GenBank/DDBJ whole genome shotgun (WGS) entry which is preliminary data.</text>
</comment>
<proteinExistence type="predicted"/>
<feature type="chain" id="PRO_5013218241" evidence="1">
    <location>
        <begin position="28"/>
        <end position="108"/>
    </location>
</feature>
<name>A0A2A4Z2K7_9PROT</name>
<reference key="1">
    <citation type="submission" date="2017-08" db="EMBL/GenBank/DDBJ databases">
        <title>A dynamic microbial community with high functional redundancy inhabits the cold, oxic subseafloor aquifer.</title>
        <authorList>
            <person name="Tully B.J."/>
            <person name="Wheat C.G."/>
            <person name="Glazer B.T."/>
            <person name="Huber J.A."/>
        </authorList>
    </citation>
    <scope>NUCLEOTIDE SEQUENCE [LARGE SCALE GENOMIC DNA]</scope>
</reference>
<dbReference type="Gene3D" id="2.60.40.420">
    <property type="entry name" value="Cupredoxins - blue copper proteins"/>
    <property type="match status" value="1"/>
</dbReference>
<sequence length="108" mass="11818">MNKFTKLIAMITTILAMSFGSVMAAHAANHKVDIASFKFSVAELSIKAGDTITWTNKDGAPHTATALDGSWTTKTLQKGQSETIKVTANMALEYRCNIHRNMKAKLKM</sequence>
<dbReference type="Pfam" id="PF13473">
    <property type="entry name" value="Cupredoxin_1"/>
    <property type="match status" value="1"/>
</dbReference>
<dbReference type="EMBL" id="NVUS01000008">
    <property type="protein sequence ID" value="PCJ01273.1"/>
    <property type="molecule type" value="Genomic_DNA"/>
</dbReference>
<dbReference type="PANTHER" id="PTHR36507">
    <property type="entry name" value="BLL1555 PROTEIN"/>
    <property type="match status" value="1"/>
</dbReference>